<feature type="transmembrane region" description="Helical" evidence="7">
    <location>
        <begin position="396"/>
        <end position="417"/>
    </location>
</feature>
<evidence type="ECO:0000313" key="9">
    <source>
        <dbReference type="EMBL" id="RVX67436.1"/>
    </source>
</evidence>
<feature type="transmembrane region" description="Helical" evidence="7">
    <location>
        <begin position="92"/>
        <end position="109"/>
    </location>
</feature>
<dbReference type="InterPro" id="IPR020846">
    <property type="entry name" value="MFS_dom"/>
</dbReference>
<evidence type="ECO:0000256" key="7">
    <source>
        <dbReference type="SAM" id="Phobius"/>
    </source>
</evidence>
<evidence type="ECO:0000256" key="5">
    <source>
        <dbReference type="ARBA" id="ARBA00023136"/>
    </source>
</evidence>
<gene>
    <name evidence="9" type="ORF">B0A52_08789</name>
</gene>
<dbReference type="FunFam" id="1.20.1250.20:FF:000018">
    <property type="entry name" value="MFS transporter permease"/>
    <property type="match status" value="1"/>
</dbReference>
<sequence>MVTSAFHLGPSFAHNTVPHTLLKTEPQHRALDLVRPVQIESSAPLKSPPQYDDVHEETVRPDDSQHNKEKDAQAAYISEFSEKDRRRILRKIDWRILPIVGAVYCIALIDRSNLGAAAIAGMTTDLELTVGMRYSIITLAFFPTYIVFEIPATVLIRWIGPRLFLSCITITWAATMFGFGFARNWNTLAGLRALLGILEAGFFPGCMYFLSTWYPRYEMHKRYCLWYFMGSVFGSMGGILAYGLMQMDGINGIEGWRWIFIMEGVITAAIAIAAAIFLVGFPDNKKLHRGFLTERERQYVLAVINQDRNDAEVKEPFSIKPYLRNGLDIKVWGFGFVFCMLLVVAYSFAYFLPIILQRGMGFSMAAAQCLVTPPYVAGGLMMYFQGWLGDKYKMRAPLLVCNCLVALVGLPVMAFTNNNAAKYVGAFLTVLGVNSNIPCVMAWQANNIRGHWKRAFCSAIFVGMGGIIGSLVFRSQDAPNYLPGIYACIASQAIALFLILSMGFHFYRANKKQSAGQLVIENDRDFRYTI</sequence>
<feature type="region of interest" description="Disordered" evidence="6">
    <location>
        <begin position="43"/>
        <end position="71"/>
    </location>
</feature>
<feature type="transmembrane region" description="Helical" evidence="7">
    <location>
        <begin position="484"/>
        <end position="507"/>
    </location>
</feature>
<keyword evidence="4 7" id="KW-1133">Transmembrane helix</keyword>
<dbReference type="VEuPathDB" id="FungiDB:PV10_04697"/>
<reference evidence="9 10" key="1">
    <citation type="submission" date="2017-03" db="EMBL/GenBank/DDBJ databases">
        <title>Genomes of endolithic fungi from Antarctica.</title>
        <authorList>
            <person name="Coleine C."/>
            <person name="Masonjones S."/>
            <person name="Stajich J.E."/>
        </authorList>
    </citation>
    <scope>NUCLEOTIDE SEQUENCE [LARGE SCALE GENOMIC DNA]</scope>
    <source>
        <strain evidence="9 10">CCFEE 6314</strain>
    </source>
</reference>
<comment type="subcellular location">
    <subcellularLocation>
        <location evidence="1">Membrane</location>
        <topology evidence="1">Multi-pass membrane protein</topology>
    </subcellularLocation>
</comment>
<evidence type="ECO:0000256" key="1">
    <source>
        <dbReference type="ARBA" id="ARBA00004141"/>
    </source>
</evidence>
<dbReference type="PANTHER" id="PTHR43791">
    <property type="entry name" value="PERMEASE-RELATED"/>
    <property type="match status" value="1"/>
</dbReference>
<evidence type="ECO:0000256" key="2">
    <source>
        <dbReference type="ARBA" id="ARBA00022448"/>
    </source>
</evidence>
<name>A0A438MWC8_EXOME</name>
<evidence type="ECO:0000313" key="10">
    <source>
        <dbReference type="Proteomes" id="UP000288859"/>
    </source>
</evidence>
<keyword evidence="2" id="KW-0813">Transport</keyword>
<evidence type="ECO:0000256" key="4">
    <source>
        <dbReference type="ARBA" id="ARBA00022989"/>
    </source>
</evidence>
<feature type="transmembrane region" description="Helical" evidence="7">
    <location>
        <begin position="134"/>
        <end position="156"/>
    </location>
</feature>
<feature type="domain" description="Major facilitator superfamily (MFS) profile" evidence="8">
    <location>
        <begin position="96"/>
        <end position="530"/>
    </location>
</feature>
<feature type="transmembrane region" description="Helical" evidence="7">
    <location>
        <begin position="331"/>
        <end position="356"/>
    </location>
</feature>
<dbReference type="InterPro" id="IPR036259">
    <property type="entry name" value="MFS_trans_sf"/>
</dbReference>
<feature type="compositionally biased region" description="Basic and acidic residues" evidence="6">
    <location>
        <begin position="52"/>
        <end position="71"/>
    </location>
</feature>
<dbReference type="GO" id="GO:0022857">
    <property type="term" value="F:transmembrane transporter activity"/>
    <property type="evidence" value="ECO:0007669"/>
    <property type="project" value="InterPro"/>
</dbReference>
<dbReference type="InterPro" id="IPR011701">
    <property type="entry name" value="MFS"/>
</dbReference>
<feature type="transmembrane region" description="Helical" evidence="7">
    <location>
        <begin position="362"/>
        <end position="384"/>
    </location>
</feature>
<keyword evidence="3 7" id="KW-0812">Transmembrane</keyword>
<keyword evidence="5 7" id="KW-0472">Membrane</keyword>
<feature type="transmembrane region" description="Helical" evidence="7">
    <location>
        <begin position="188"/>
        <end position="211"/>
    </location>
</feature>
<dbReference type="Pfam" id="PF07690">
    <property type="entry name" value="MFS_1"/>
    <property type="match status" value="1"/>
</dbReference>
<dbReference type="GO" id="GO:0016020">
    <property type="term" value="C:membrane"/>
    <property type="evidence" value="ECO:0007669"/>
    <property type="project" value="UniProtKB-SubCell"/>
</dbReference>
<feature type="transmembrane region" description="Helical" evidence="7">
    <location>
        <begin position="256"/>
        <end position="281"/>
    </location>
</feature>
<dbReference type="FunFam" id="1.20.1250.20:FF:000013">
    <property type="entry name" value="MFS general substrate transporter"/>
    <property type="match status" value="1"/>
</dbReference>
<evidence type="ECO:0000256" key="6">
    <source>
        <dbReference type="SAM" id="MobiDB-lite"/>
    </source>
</evidence>
<organism evidence="9 10">
    <name type="scientific">Exophiala mesophila</name>
    <name type="common">Black yeast-like fungus</name>
    <dbReference type="NCBI Taxonomy" id="212818"/>
    <lineage>
        <taxon>Eukaryota</taxon>
        <taxon>Fungi</taxon>
        <taxon>Dikarya</taxon>
        <taxon>Ascomycota</taxon>
        <taxon>Pezizomycotina</taxon>
        <taxon>Eurotiomycetes</taxon>
        <taxon>Chaetothyriomycetidae</taxon>
        <taxon>Chaetothyriales</taxon>
        <taxon>Herpotrichiellaceae</taxon>
        <taxon>Exophiala</taxon>
    </lineage>
</organism>
<feature type="transmembrane region" description="Helical" evidence="7">
    <location>
        <begin position="223"/>
        <end position="244"/>
    </location>
</feature>
<dbReference type="SUPFAM" id="SSF103473">
    <property type="entry name" value="MFS general substrate transporter"/>
    <property type="match status" value="1"/>
</dbReference>
<dbReference type="OrthoDB" id="3639251at2759"/>
<feature type="transmembrane region" description="Helical" evidence="7">
    <location>
        <begin position="423"/>
        <end position="443"/>
    </location>
</feature>
<evidence type="ECO:0000256" key="3">
    <source>
        <dbReference type="ARBA" id="ARBA00022692"/>
    </source>
</evidence>
<dbReference type="AlphaFoldDB" id="A0A438MWC8"/>
<protein>
    <recommendedName>
        <fullName evidence="8">Major facilitator superfamily (MFS) profile domain-containing protein</fullName>
    </recommendedName>
</protein>
<feature type="transmembrane region" description="Helical" evidence="7">
    <location>
        <begin position="455"/>
        <end position="472"/>
    </location>
</feature>
<evidence type="ECO:0000259" key="8">
    <source>
        <dbReference type="PROSITE" id="PS50850"/>
    </source>
</evidence>
<comment type="caution">
    <text evidence="9">The sequence shown here is derived from an EMBL/GenBank/DDBJ whole genome shotgun (WGS) entry which is preliminary data.</text>
</comment>
<dbReference type="Gene3D" id="1.20.1250.20">
    <property type="entry name" value="MFS general substrate transporter like domains"/>
    <property type="match status" value="2"/>
</dbReference>
<feature type="transmembrane region" description="Helical" evidence="7">
    <location>
        <begin position="163"/>
        <end position="182"/>
    </location>
</feature>
<dbReference type="PROSITE" id="PS50850">
    <property type="entry name" value="MFS"/>
    <property type="match status" value="1"/>
</dbReference>
<proteinExistence type="predicted"/>
<accession>A0A438MWC8</accession>
<dbReference type="PANTHER" id="PTHR43791:SF47">
    <property type="entry name" value="MAJOR FACILITATOR SUPERFAMILY (MFS) PROFILE DOMAIN-CONTAINING PROTEIN-RELATED"/>
    <property type="match status" value="1"/>
</dbReference>
<dbReference type="Proteomes" id="UP000288859">
    <property type="component" value="Unassembled WGS sequence"/>
</dbReference>
<dbReference type="EMBL" id="NAJM01000048">
    <property type="protein sequence ID" value="RVX67436.1"/>
    <property type="molecule type" value="Genomic_DNA"/>
</dbReference>